<dbReference type="AlphaFoldDB" id="A0A0R2K4X0"/>
<evidence type="ECO:0000259" key="3">
    <source>
        <dbReference type="PROSITE" id="PS50977"/>
    </source>
</evidence>
<evidence type="ECO:0000313" key="4">
    <source>
        <dbReference type="EMBL" id="KRN84608.1"/>
    </source>
</evidence>
<comment type="caution">
    <text evidence="4">The sequence shown here is derived from an EMBL/GenBank/DDBJ whole genome shotgun (WGS) entry which is preliminary data.</text>
</comment>
<proteinExistence type="predicted"/>
<dbReference type="Proteomes" id="UP000051491">
    <property type="component" value="Unassembled WGS sequence"/>
</dbReference>
<feature type="domain" description="HTH tetR-type" evidence="3">
    <location>
        <begin position="7"/>
        <end position="67"/>
    </location>
</feature>
<gene>
    <name evidence="4" type="ORF">IV43_GL001066</name>
</gene>
<dbReference type="InterPro" id="IPR009057">
    <property type="entry name" value="Homeodomain-like_sf"/>
</dbReference>
<feature type="DNA-binding region" description="H-T-H motif" evidence="2">
    <location>
        <begin position="30"/>
        <end position="49"/>
    </location>
</feature>
<dbReference type="PATRIC" id="fig|89059.3.peg.1134"/>
<accession>A0A0R2K4X0</accession>
<dbReference type="Gene3D" id="1.10.357.10">
    <property type="entry name" value="Tetracycline Repressor, domain 2"/>
    <property type="match status" value="1"/>
</dbReference>
<dbReference type="RefSeq" id="WP_010496877.1">
    <property type="nucleotide sequence ID" value="NZ_JQBK01000026.1"/>
</dbReference>
<organism evidence="4 5">
    <name type="scientific">Ligilactobacillus acidipiscis</name>
    <dbReference type="NCBI Taxonomy" id="89059"/>
    <lineage>
        <taxon>Bacteria</taxon>
        <taxon>Bacillati</taxon>
        <taxon>Bacillota</taxon>
        <taxon>Bacilli</taxon>
        <taxon>Lactobacillales</taxon>
        <taxon>Lactobacillaceae</taxon>
        <taxon>Ligilactobacillus</taxon>
    </lineage>
</organism>
<reference evidence="4 5" key="1">
    <citation type="journal article" date="2015" name="Genome Announc.">
        <title>Expanding the biotechnology potential of lactobacilli through comparative genomics of 213 strains and associated genera.</title>
        <authorList>
            <person name="Sun Z."/>
            <person name="Harris H.M."/>
            <person name="McCann A."/>
            <person name="Guo C."/>
            <person name="Argimon S."/>
            <person name="Zhang W."/>
            <person name="Yang X."/>
            <person name="Jeffery I.B."/>
            <person name="Cooney J.C."/>
            <person name="Kagawa T.F."/>
            <person name="Liu W."/>
            <person name="Song Y."/>
            <person name="Salvetti E."/>
            <person name="Wrobel A."/>
            <person name="Rasinkangas P."/>
            <person name="Parkhill J."/>
            <person name="Rea M.C."/>
            <person name="O'Sullivan O."/>
            <person name="Ritari J."/>
            <person name="Douillard F.P."/>
            <person name="Paul Ross R."/>
            <person name="Yang R."/>
            <person name="Briner A.E."/>
            <person name="Felis G.E."/>
            <person name="de Vos W.M."/>
            <person name="Barrangou R."/>
            <person name="Klaenhammer T.R."/>
            <person name="Caufield P.W."/>
            <person name="Cui Y."/>
            <person name="Zhang H."/>
            <person name="O'Toole P.W."/>
        </authorList>
    </citation>
    <scope>NUCLEOTIDE SEQUENCE [LARGE SCALE GENOMIC DNA]</scope>
    <source>
        <strain evidence="4 5">DSM 15353</strain>
    </source>
</reference>
<dbReference type="EMBL" id="JQBK01000026">
    <property type="protein sequence ID" value="KRN84608.1"/>
    <property type="molecule type" value="Genomic_DNA"/>
</dbReference>
<name>A0A0R2K4X0_9LACO</name>
<protein>
    <recommendedName>
        <fullName evidence="3">HTH tetR-type domain-containing protein</fullName>
    </recommendedName>
</protein>
<dbReference type="OrthoDB" id="9810250at2"/>
<dbReference type="PROSITE" id="PS50977">
    <property type="entry name" value="HTH_TETR_2"/>
    <property type="match status" value="1"/>
</dbReference>
<dbReference type="InterPro" id="IPR050624">
    <property type="entry name" value="HTH-type_Tx_Regulator"/>
</dbReference>
<keyword evidence="1 2" id="KW-0238">DNA-binding</keyword>
<sequence length="180" mass="21145">MADLRFERTEKMIRLAFLELLKHTSFNEISIAKLAKASLVDRTTFYAHYENLYELADTVVKQTLAPFIAAFSESEQQKHNKNFDNYSFFSHELINHLLSNKEEIELVREIPLGTKGFDQRLRKIFTQTYTSFLNLPATDFTIFLLVNLAISDFDFILENQRIPSKKELQTGLKRMEHFLE</sequence>
<dbReference type="PANTHER" id="PTHR43479">
    <property type="entry name" value="ACREF/ENVCD OPERON REPRESSOR-RELATED"/>
    <property type="match status" value="1"/>
</dbReference>
<evidence type="ECO:0000256" key="1">
    <source>
        <dbReference type="ARBA" id="ARBA00023125"/>
    </source>
</evidence>
<dbReference type="InterPro" id="IPR001647">
    <property type="entry name" value="HTH_TetR"/>
</dbReference>
<evidence type="ECO:0000256" key="2">
    <source>
        <dbReference type="PROSITE-ProRule" id="PRU00335"/>
    </source>
</evidence>
<dbReference type="PANTHER" id="PTHR43479:SF7">
    <property type="entry name" value="TETR-FAMILY TRANSCRIPTIONAL REGULATOR"/>
    <property type="match status" value="1"/>
</dbReference>
<evidence type="ECO:0000313" key="5">
    <source>
        <dbReference type="Proteomes" id="UP000051491"/>
    </source>
</evidence>
<dbReference type="GO" id="GO:0003677">
    <property type="term" value="F:DNA binding"/>
    <property type="evidence" value="ECO:0007669"/>
    <property type="project" value="UniProtKB-UniRule"/>
</dbReference>
<dbReference type="SUPFAM" id="SSF46689">
    <property type="entry name" value="Homeodomain-like"/>
    <property type="match status" value="1"/>
</dbReference>